<dbReference type="Proteomes" id="UP000887578">
    <property type="component" value="Unplaced"/>
</dbReference>
<feature type="transmembrane region" description="Helical" evidence="5">
    <location>
        <begin position="142"/>
        <end position="164"/>
    </location>
</feature>
<evidence type="ECO:0000313" key="8">
    <source>
        <dbReference type="WBParaSite" id="PDA_v2.g30351.t1"/>
    </source>
</evidence>
<dbReference type="AlphaFoldDB" id="A0A914QEW4"/>
<dbReference type="InterPro" id="IPR047130">
    <property type="entry name" value="7TM_GPCR_Srsx_nematod"/>
</dbReference>
<organism evidence="7 8">
    <name type="scientific">Panagrolaimus davidi</name>
    <dbReference type="NCBI Taxonomy" id="227884"/>
    <lineage>
        <taxon>Eukaryota</taxon>
        <taxon>Metazoa</taxon>
        <taxon>Ecdysozoa</taxon>
        <taxon>Nematoda</taxon>
        <taxon>Chromadorea</taxon>
        <taxon>Rhabditida</taxon>
        <taxon>Tylenchina</taxon>
        <taxon>Panagrolaimomorpha</taxon>
        <taxon>Panagrolaimoidea</taxon>
        <taxon>Panagrolaimidae</taxon>
        <taxon>Panagrolaimus</taxon>
    </lineage>
</organism>
<dbReference type="InterPro" id="IPR019424">
    <property type="entry name" value="7TM_GPCR_Srsx"/>
</dbReference>
<dbReference type="WBParaSite" id="PDA_v2.g30351.t1">
    <property type="protein sequence ID" value="PDA_v2.g30351.t1"/>
    <property type="gene ID" value="PDA_v2.g30351"/>
</dbReference>
<evidence type="ECO:0000313" key="7">
    <source>
        <dbReference type="Proteomes" id="UP000887578"/>
    </source>
</evidence>
<proteinExistence type="predicted"/>
<evidence type="ECO:0000256" key="3">
    <source>
        <dbReference type="ARBA" id="ARBA00022989"/>
    </source>
</evidence>
<dbReference type="InterPro" id="IPR017452">
    <property type="entry name" value="GPCR_Rhodpsn_7TM"/>
</dbReference>
<feature type="transmembrane region" description="Helical" evidence="5">
    <location>
        <begin position="185"/>
        <end position="206"/>
    </location>
</feature>
<keyword evidence="3 5" id="KW-1133">Transmembrane helix</keyword>
<evidence type="ECO:0000259" key="6">
    <source>
        <dbReference type="PROSITE" id="PS50262"/>
    </source>
</evidence>
<protein>
    <submittedName>
        <fullName evidence="8">G-protein coupled receptors family 1 profile domain-containing protein</fullName>
    </submittedName>
</protein>
<dbReference type="CDD" id="cd00637">
    <property type="entry name" value="7tm_classA_rhodopsin-like"/>
    <property type="match status" value="1"/>
</dbReference>
<feature type="domain" description="G-protein coupled receptors family 1 profile" evidence="6">
    <location>
        <begin position="86"/>
        <end position="282"/>
    </location>
</feature>
<comment type="subcellular location">
    <subcellularLocation>
        <location evidence="1">Membrane</location>
    </subcellularLocation>
</comment>
<dbReference type="PROSITE" id="PS50262">
    <property type="entry name" value="G_PROTEIN_RECEP_F1_2"/>
    <property type="match status" value="1"/>
</dbReference>
<feature type="transmembrane region" description="Helical" evidence="5">
    <location>
        <begin position="106"/>
        <end position="130"/>
    </location>
</feature>
<dbReference type="GO" id="GO:0016020">
    <property type="term" value="C:membrane"/>
    <property type="evidence" value="ECO:0007669"/>
    <property type="project" value="UniProtKB-SubCell"/>
</dbReference>
<dbReference type="InterPro" id="IPR000276">
    <property type="entry name" value="GPCR_Rhodpsn"/>
</dbReference>
<reference evidence="8" key="1">
    <citation type="submission" date="2022-11" db="UniProtKB">
        <authorList>
            <consortium name="WormBaseParasite"/>
        </authorList>
    </citation>
    <scope>IDENTIFICATION</scope>
</reference>
<evidence type="ECO:0000256" key="4">
    <source>
        <dbReference type="ARBA" id="ARBA00023136"/>
    </source>
</evidence>
<keyword evidence="2 5" id="KW-0812">Transmembrane</keyword>
<name>A0A914QEW4_9BILA</name>
<dbReference type="SMART" id="SM01381">
    <property type="entry name" value="7TM_GPCR_Srsx"/>
    <property type="match status" value="1"/>
</dbReference>
<accession>A0A914QEW4</accession>
<keyword evidence="7" id="KW-1185">Reference proteome</keyword>
<dbReference type="GO" id="GO:0004930">
    <property type="term" value="F:G protein-coupled receptor activity"/>
    <property type="evidence" value="ECO:0007669"/>
    <property type="project" value="InterPro"/>
</dbReference>
<feature type="transmembrane region" description="Helical" evidence="5">
    <location>
        <begin position="274"/>
        <end position="295"/>
    </location>
</feature>
<feature type="transmembrane region" description="Helical" evidence="5">
    <location>
        <begin position="74"/>
        <end position="94"/>
    </location>
</feature>
<evidence type="ECO:0000256" key="5">
    <source>
        <dbReference type="SAM" id="Phobius"/>
    </source>
</evidence>
<evidence type="ECO:0000256" key="2">
    <source>
        <dbReference type="ARBA" id="ARBA00022692"/>
    </source>
</evidence>
<dbReference type="PANTHER" id="PTHR23360">
    <property type="entry name" value="G-PROTEIN COUPLED RECEPTORS FAMILY 1 PROFILE DOMAIN-CONTAINING PROTEIN-RELATED"/>
    <property type="match status" value="1"/>
</dbReference>
<keyword evidence="4 5" id="KW-0472">Membrane</keyword>
<feature type="transmembrane region" description="Helical" evidence="5">
    <location>
        <begin position="307"/>
        <end position="327"/>
    </location>
</feature>
<evidence type="ECO:0000256" key="1">
    <source>
        <dbReference type="ARBA" id="ARBA00004370"/>
    </source>
</evidence>
<dbReference type="PANTHER" id="PTHR23360:SF5">
    <property type="entry name" value="G-PROTEIN COUPLED RECEPTORS FAMILY 1 PROFILE DOMAIN-CONTAINING PROTEIN"/>
    <property type="match status" value="1"/>
</dbReference>
<dbReference type="SUPFAM" id="SSF81321">
    <property type="entry name" value="Family A G protein-coupled receptor-like"/>
    <property type="match status" value="1"/>
</dbReference>
<sequence>MWIKLFYPLCNNEKLIGRPVVIDRRVSIQPSIVSTRIQNVTNSSVSVPVSTEPPTFYEAFHDKGILYDTLPCTAAHVILELIGIYGNLCIAYATYKHKQLWGTCGFLLSVGSIADTLHQLSHFYLAYLMFSGKTFTDLQTCVLVNTIPIIGLTVGLFMTFFIGVDRLMSVLFPARHRVINKTAYISLYLIIVSVYCLICLVMIYLAMLQSPNTPTTCLITDAMPGGVGQTWFTICLITNCATVACYIIVGIFLKFKTSSASDATRRMFKSLAAITAMVFVGWAINACIQVCLRALQAAPITYWYTGFYAGLPVNVACSCNYFVLFAFSKDYRIAFKKQINTFSMAIIKCDLVAIDDNARIQKITTTNGWTSTSLKLI</sequence>
<feature type="transmembrane region" description="Helical" evidence="5">
    <location>
        <begin position="231"/>
        <end position="253"/>
    </location>
</feature>
<dbReference type="Gene3D" id="1.20.1070.10">
    <property type="entry name" value="Rhodopsin 7-helix transmembrane proteins"/>
    <property type="match status" value="1"/>
</dbReference>
<dbReference type="Pfam" id="PF10320">
    <property type="entry name" value="7TM_GPCR_Srsx"/>
    <property type="match status" value="1"/>
</dbReference>